<dbReference type="EMBL" id="JBHTNF010000005">
    <property type="protein sequence ID" value="MFD1328276.1"/>
    <property type="molecule type" value="Genomic_DNA"/>
</dbReference>
<evidence type="ECO:0000313" key="2">
    <source>
        <dbReference type="Proteomes" id="UP001597173"/>
    </source>
</evidence>
<dbReference type="Proteomes" id="UP001597173">
    <property type="component" value="Unassembled WGS sequence"/>
</dbReference>
<keyword evidence="2" id="KW-1185">Reference proteome</keyword>
<sequence length="65" mass="7381">MTMLRKGPSPRLDARQAEICLGLWSTKQYDTFDIARMLKVGEDAVARTVQASRDVTRQMYAEMTA</sequence>
<reference evidence="2" key="1">
    <citation type="journal article" date="2019" name="Int. J. Syst. Evol. Microbiol.">
        <title>The Global Catalogue of Microorganisms (GCM) 10K type strain sequencing project: providing services to taxonomists for standard genome sequencing and annotation.</title>
        <authorList>
            <consortium name="The Broad Institute Genomics Platform"/>
            <consortium name="The Broad Institute Genome Sequencing Center for Infectious Disease"/>
            <person name="Wu L."/>
            <person name="Ma J."/>
        </authorList>
    </citation>
    <scope>NUCLEOTIDE SEQUENCE [LARGE SCALE GENOMIC DNA]</scope>
    <source>
        <strain evidence="2">CCUG 55609</strain>
    </source>
</reference>
<protein>
    <submittedName>
        <fullName evidence="1">Uncharacterized protein</fullName>
    </submittedName>
</protein>
<proteinExistence type="predicted"/>
<gene>
    <name evidence="1" type="ORF">ACFQ33_10275</name>
</gene>
<organism evidence="1 2">
    <name type="scientific">Mycoplana ramosa</name>
    <name type="common">Mycoplana bullata</name>
    <dbReference type="NCBI Taxonomy" id="40837"/>
    <lineage>
        <taxon>Bacteria</taxon>
        <taxon>Pseudomonadati</taxon>
        <taxon>Pseudomonadota</taxon>
        <taxon>Alphaproteobacteria</taxon>
        <taxon>Hyphomicrobiales</taxon>
        <taxon>Rhizobiaceae</taxon>
        <taxon>Mycoplana</taxon>
    </lineage>
</organism>
<accession>A0ABW3YWH4</accession>
<dbReference type="RefSeq" id="WP_374838448.1">
    <property type="nucleotide sequence ID" value="NZ_JBHEEW010000007.1"/>
</dbReference>
<comment type="caution">
    <text evidence="1">The sequence shown here is derived from an EMBL/GenBank/DDBJ whole genome shotgun (WGS) entry which is preliminary data.</text>
</comment>
<name>A0ABW3YWH4_MYCRA</name>
<evidence type="ECO:0000313" key="1">
    <source>
        <dbReference type="EMBL" id="MFD1328276.1"/>
    </source>
</evidence>